<name>A0A7E4VM23_PANRE</name>
<organism evidence="1 2">
    <name type="scientific">Panagrellus redivivus</name>
    <name type="common">Microworm</name>
    <dbReference type="NCBI Taxonomy" id="6233"/>
    <lineage>
        <taxon>Eukaryota</taxon>
        <taxon>Metazoa</taxon>
        <taxon>Ecdysozoa</taxon>
        <taxon>Nematoda</taxon>
        <taxon>Chromadorea</taxon>
        <taxon>Rhabditida</taxon>
        <taxon>Tylenchina</taxon>
        <taxon>Panagrolaimomorpha</taxon>
        <taxon>Panagrolaimoidea</taxon>
        <taxon>Panagrolaimidae</taxon>
        <taxon>Panagrellus</taxon>
    </lineage>
</organism>
<dbReference type="WBParaSite" id="Pan_g2287.t1">
    <property type="protein sequence ID" value="Pan_g2287.t1"/>
    <property type="gene ID" value="Pan_g2287"/>
</dbReference>
<evidence type="ECO:0000313" key="2">
    <source>
        <dbReference type="WBParaSite" id="Pan_g2287.t1"/>
    </source>
</evidence>
<dbReference type="Proteomes" id="UP000492821">
    <property type="component" value="Unassembled WGS sequence"/>
</dbReference>
<protein>
    <submittedName>
        <fullName evidence="2">FTH domain-containing protein</fullName>
    </submittedName>
</protein>
<keyword evidence="1" id="KW-1185">Reference proteome</keyword>
<reference evidence="2" key="2">
    <citation type="submission" date="2020-10" db="UniProtKB">
        <authorList>
            <consortium name="WormBaseParasite"/>
        </authorList>
    </citation>
    <scope>IDENTIFICATION</scope>
</reference>
<proteinExistence type="predicted"/>
<reference evidence="1" key="1">
    <citation type="journal article" date="2013" name="Genetics">
        <title>The draft genome and transcriptome of Panagrellus redivivus are shaped by the harsh demands of a free-living lifestyle.</title>
        <authorList>
            <person name="Srinivasan J."/>
            <person name="Dillman A.R."/>
            <person name="Macchietto M.G."/>
            <person name="Heikkinen L."/>
            <person name="Lakso M."/>
            <person name="Fracchia K.M."/>
            <person name="Antoshechkin I."/>
            <person name="Mortazavi A."/>
            <person name="Wong G."/>
            <person name="Sternberg P.W."/>
        </authorList>
    </citation>
    <scope>NUCLEOTIDE SEQUENCE [LARGE SCALE GENOMIC DNA]</scope>
    <source>
        <strain evidence="1">MT8872</strain>
    </source>
</reference>
<evidence type="ECO:0000313" key="1">
    <source>
        <dbReference type="Proteomes" id="UP000492821"/>
    </source>
</evidence>
<accession>A0A7E4VM23</accession>
<dbReference type="AlphaFoldDB" id="A0A7E4VM23"/>
<sequence length="260" mass="29840">MLSINNNDNAEIKRVTHEWLIRFAELYPFKLTEDYYAEDLPRNCNKPGYMPKNPKGSYNPYRTKYHFSELTPGMITRFNDNHVFFYGETIDIGISCDELENTITPNELKCLFKIGRFDETANIHATLTEPMTFSEVWPLIAHCESTITVDIKNLIYDKGMISTLHKHKLFPTVQFQCFNLDISDEAILDFFDFVLSLPVRPGCVSLRLLQTKPVSLGEAIIAKIKCANVGASYNNLLTPTNNFTAIEACEEKSYIFCGFW</sequence>